<keyword evidence="1" id="KW-0472">Membrane</keyword>
<accession>A0A0F9PVQ9</accession>
<gene>
    <name evidence="2" type="ORF">LCGC14_0795360</name>
</gene>
<organism evidence="2">
    <name type="scientific">marine sediment metagenome</name>
    <dbReference type="NCBI Taxonomy" id="412755"/>
    <lineage>
        <taxon>unclassified sequences</taxon>
        <taxon>metagenomes</taxon>
        <taxon>ecological metagenomes</taxon>
    </lineage>
</organism>
<proteinExistence type="predicted"/>
<evidence type="ECO:0000256" key="1">
    <source>
        <dbReference type="SAM" id="Phobius"/>
    </source>
</evidence>
<keyword evidence="1" id="KW-1133">Transmembrane helix</keyword>
<feature type="transmembrane region" description="Helical" evidence="1">
    <location>
        <begin position="7"/>
        <end position="27"/>
    </location>
</feature>
<evidence type="ECO:0000313" key="2">
    <source>
        <dbReference type="EMBL" id="KKN34279.1"/>
    </source>
</evidence>
<name>A0A0F9PVQ9_9ZZZZ</name>
<dbReference type="AlphaFoldDB" id="A0A0F9PVQ9"/>
<reference evidence="2" key="1">
    <citation type="journal article" date="2015" name="Nature">
        <title>Complex archaea that bridge the gap between prokaryotes and eukaryotes.</title>
        <authorList>
            <person name="Spang A."/>
            <person name="Saw J.H."/>
            <person name="Jorgensen S.L."/>
            <person name="Zaremba-Niedzwiedzka K."/>
            <person name="Martijn J."/>
            <person name="Lind A.E."/>
            <person name="van Eijk R."/>
            <person name="Schleper C."/>
            <person name="Guy L."/>
            <person name="Ettema T.J."/>
        </authorList>
    </citation>
    <scope>NUCLEOTIDE SEQUENCE</scope>
</reference>
<comment type="caution">
    <text evidence="2">The sequence shown here is derived from an EMBL/GenBank/DDBJ whole genome shotgun (WGS) entry which is preliminary data.</text>
</comment>
<protein>
    <submittedName>
        <fullName evidence="2">Uncharacterized protein</fullName>
    </submittedName>
</protein>
<keyword evidence="1" id="KW-0812">Transmembrane</keyword>
<dbReference type="EMBL" id="LAZR01002116">
    <property type="protein sequence ID" value="KKN34279.1"/>
    <property type="molecule type" value="Genomic_DNA"/>
</dbReference>
<sequence length="87" mass="9318">MKSNPKIKTLFVIALGIVITFSALIIIDLNSNTGNKDTINAQDENLGISTVSRKIHIDGNSGWADFKNAGNCTGSGTYSIKGFQPFL</sequence>